<dbReference type="InterPro" id="IPR004981">
    <property type="entry name" value="Trp_2_3_dOase"/>
</dbReference>
<dbReference type="Gene3D" id="1.20.58.480">
    <property type="match status" value="2"/>
</dbReference>
<organism evidence="1 2">
    <name type="scientific">Labilithrix luteola</name>
    <dbReference type="NCBI Taxonomy" id="1391654"/>
    <lineage>
        <taxon>Bacteria</taxon>
        <taxon>Pseudomonadati</taxon>
        <taxon>Myxococcota</taxon>
        <taxon>Polyangia</taxon>
        <taxon>Polyangiales</taxon>
        <taxon>Labilitrichaceae</taxon>
        <taxon>Labilithrix</taxon>
    </lineage>
</organism>
<dbReference type="InterPro" id="IPR037217">
    <property type="entry name" value="Trp/Indoleamine_2_3_dOase-like"/>
</dbReference>
<dbReference type="Proteomes" id="UP000064967">
    <property type="component" value="Chromosome"/>
</dbReference>
<protein>
    <submittedName>
        <fullName evidence="1">Tryptophan 2,3-dioxygenase</fullName>
    </submittedName>
</protein>
<keyword evidence="1" id="KW-0223">Dioxygenase</keyword>
<dbReference type="PANTHER" id="PTHR10138">
    <property type="entry name" value="TRYPTOPHAN 2,3-DIOXYGENASE"/>
    <property type="match status" value="1"/>
</dbReference>
<dbReference type="GO" id="GO:0046872">
    <property type="term" value="F:metal ion binding"/>
    <property type="evidence" value="ECO:0007669"/>
    <property type="project" value="InterPro"/>
</dbReference>
<dbReference type="SUPFAM" id="SSF140959">
    <property type="entry name" value="Indolic compounds 2,3-dioxygenase-like"/>
    <property type="match status" value="1"/>
</dbReference>
<dbReference type="AlphaFoldDB" id="A0A0K1QAS9"/>
<gene>
    <name evidence="1" type="ORF">AKJ09_09501</name>
</gene>
<sequence>MPLTEYERYLRVPELLSLQKPEETRTHEDELLFQSVHQVEELWMKCADEEITKFVAQIDRDELEGARAALHRIYVFEKLMAEQMRLLETMAPLAYFSIRKGLGHGSGLESPGFNRLLRNSKKVVEAFERACERRKVTPEDLVRDPQKDRSMWAIAEAMLDIDDAFQNFRFRHLQLVKRIIGAGTPSLKGNPIELLENNAKKMFFPTIWRAREALFSDFAPGELKT</sequence>
<name>A0A0K1QAS9_9BACT</name>
<dbReference type="OrthoDB" id="9776847at2"/>
<accession>A0A0K1QAS9</accession>
<dbReference type="GO" id="GO:0019441">
    <property type="term" value="P:L-tryptophan catabolic process to kynurenine"/>
    <property type="evidence" value="ECO:0007669"/>
    <property type="project" value="InterPro"/>
</dbReference>
<proteinExistence type="predicted"/>
<dbReference type="GO" id="GO:0019442">
    <property type="term" value="P:L-tryptophan catabolic process to acetyl-CoA"/>
    <property type="evidence" value="ECO:0007669"/>
    <property type="project" value="TreeGrafter"/>
</dbReference>
<dbReference type="Pfam" id="PF03301">
    <property type="entry name" value="Trp_dioxygenase"/>
    <property type="match status" value="1"/>
</dbReference>
<keyword evidence="1" id="KW-0560">Oxidoreductase</keyword>
<evidence type="ECO:0000313" key="1">
    <source>
        <dbReference type="EMBL" id="AKV02838.1"/>
    </source>
</evidence>
<dbReference type="GO" id="GO:0004833">
    <property type="term" value="F:L-tryptophan 2,3-dioxygenase activity"/>
    <property type="evidence" value="ECO:0007669"/>
    <property type="project" value="InterPro"/>
</dbReference>
<dbReference type="PANTHER" id="PTHR10138:SF0">
    <property type="entry name" value="TRYPTOPHAN 2,3-DIOXYGENASE"/>
    <property type="match status" value="1"/>
</dbReference>
<dbReference type="KEGG" id="llu:AKJ09_09501"/>
<reference evidence="1 2" key="1">
    <citation type="submission" date="2015-08" db="EMBL/GenBank/DDBJ databases">
        <authorList>
            <person name="Babu N.S."/>
            <person name="Beckwith C.J."/>
            <person name="Beseler K.G."/>
            <person name="Brison A."/>
            <person name="Carone J.V."/>
            <person name="Caskin T.P."/>
            <person name="Diamond M."/>
            <person name="Durham M.E."/>
            <person name="Foxe J.M."/>
            <person name="Go M."/>
            <person name="Henderson B.A."/>
            <person name="Jones I.B."/>
            <person name="McGettigan J.A."/>
            <person name="Micheletti S.J."/>
            <person name="Nasrallah M.E."/>
            <person name="Ortiz D."/>
            <person name="Piller C.R."/>
            <person name="Privatt S.R."/>
            <person name="Schneider S.L."/>
            <person name="Sharp S."/>
            <person name="Smith T.C."/>
            <person name="Stanton J.D."/>
            <person name="Ullery H.E."/>
            <person name="Wilson R.J."/>
            <person name="Serrano M.G."/>
            <person name="Buck G."/>
            <person name="Lee V."/>
            <person name="Wang Y."/>
            <person name="Carvalho R."/>
            <person name="Voegtly L."/>
            <person name="Shi R."/>
            <person name="Duckworth R."/>
            <person name="Johnson A."/>
            <person name="Loviza R."/>
            <person name="Walstead R."/>
            <person name="Shah Z."/>
            <person name="Kiflezghi M."/>
            <person name="Wade K."/>
            <person name="Ball S.L."/>
            <person name="Bradley K.W."/>
            <person name="Asai D.J."/>
            <person name="Bowman C.A."/>
            <person name="Russell D.A."/>
            <person name="Pope W.H."/>
            <person name="Jacobs-Sera D."/>
            <person name="Hendrix R.W."/>
            <person name="Hatfull G.F."/>
        </authorList>
    </citation>
    <scope>NUCLEOTIDE SEQUENCE [LARGE SCALE GENOMIC DNA]</scope>
    <source>
        <strain evidence="1 2">DSM 27648</strain>
    </source>
</reference>
<keyword evidence="2" id="KW-1185">Reference proteome</keyword>
<dbReference type="RefSeq" id="WP_146653697.1">
    <property type="nucleotide sequence ID" value="NZ_CP012333.1"/>
</dbReference>
<evidence type="ECO:0000313" key="2">
    <source>
        <dbReference type="Proteomes" id="UP000064967"/>
    </source>
</evidence>
<dbReference type="EMBL" id="CP012333">
    <property type="protein sequence ID" value="AKV02838.1"/>
    <property type="molecule type" value="Genomic_DNA"/>
</dbReference>
<dbReference type="STRING" id="1391654.AKJ09_09501"/>
<dbReference type="GO" id="GO:0020037">
    <property type="term" value="F:heme binding"/>
    <property type="evidence" value="ECO:0007669"/>
    <property type="project" value="InterPro"/>
</dbReference>